<accession>A0A3N2CZN6</accession>
<dbReference type="EMBL" id="RKHO01000001">
    <property type="protein sequence ID" value="ROR92997.1"/>
    <property type="molecule type" value="Genomic_DNA"/>
</dbReference>
<evidence type="ECO:0000259" key="2">
    <source>
        <dbReference type="PROSITE" id="PS50937"/>
    </source>
</evidence>
<gene>
    <name evidence="3" type="ORF">EDD33_3902</name>
</gene>
<evidence type="ECO:0000313" key="4">
    <source>
        <dbReference type="Proteomes" id="UP000281738"/>
    </source>
</evidence>
<dbReference type="GO" id="GO:0003700">
    <property type="term" value="F:DNA-binding transcription factor activity"/>
    <property type="evidence" value="ECO:0007669"/>
    <property type="project" value="InterPro"/>
</dbReference>
<evidence type="ECO:0000313" key="3">
    <source>
        <dbReference type="EMBL" id="ROR92997.1"/>
    </source>
</evidence>
<dbReference type="InterPro" id="IPR047057">
    <property type="entry name" value="MerR_fam"/>
</dbReference>
<protein>
    <submittedName>
        <fullName evidence="3">MerR-like DNA binding protein</fullName>
    </submittedName>
</protein>
<sequence length="265" mass="29428">MGDTEDDGGPRESDDGFVIEELSRRTGLTVRSLRSYQTQKLLPPPAVRGRTGYYGEQHVARIELIKDLQSQGLKLSSIARMVDGQSGSEADLLRFTRTVTNLFGERRGAFTSAEELMERFRVTEDDAPTVIVKAMELGLVQDVGDGTFEELSPELLSAGERAVRVLRLDAGGALRVLESLRKQADAVADTYLDLFIERVWSPFVEAGRPAEQWSEVEAALLDVRALATEALVSTFELVMSDRVAEVFDREVVRGQARPKRRGRGR</sequence>
<keyword evidence="4" id="KW-1185">Reference proteome</keyword>
<evidence type="ECO:0000256" key="1">
    <source>
        <dbReference type="ARBA" id="ARBA00023125"/>
    </source>
</evidence>
<dbReference type="PANTHER" id="PTHR30204">
    <property type="entry name" value="REDOX-CYCLING DRUG-SENSING TRANSCRIPTIONAL ACTIVATOR SOXR"/>
    <property type="match status" value="1"/>
</dbReference>
<reference evidence="3 4" key="1">
    <citation type="submission" date="2018-11" db="EMBL/GenBank/DDBJ databases">
        <title>Sequencing the genomes of 1000 actinobacteria strains.</title>
        <authorList>
            <person name="Klenk H.-P."/>
        </authorList>
    </citation>
    <scope>NUCLEOTIDE SEQUENCE [LARGE SCALE GENOMIC DNA]</scope>
    <source>
        <strain evidence="3 4">DSM 12652</strain>
    </source>
</reference>
<dbReference type="PANTHER" id="PTHR30204:SF93">
    <property type="entry name" value="HTH MERR-TYPE DOMAIN-CONTAINING PROTEIN"/>
    <property type="match status" value="1"/>
</dbReference>
<dbReference type="AlphaFoldDB" id="A0A3N2CZN6"/>
<comment type="caution">
    <text evidence="3">The sequence shown here is derived from an EMBL/GenBank/DDBJ whole genome shotgun (WGS) entry which is preliminary data.</text>
</comment>
<keyword evidence="1" id="KW-0238">DNA-binding</keyword>
<proteinExistence type="predicted"/>
<dbReference type="GO" id="GO:0003677">
    <property type="term" value="F:DNA binding"/>
    <property type="evidence" value="ECO:0007669"/>
    <property type="project" value="UniProtKB-KW"/>
</dbReference>
<dbReference type="RefSeq" id="WP_170169886.1">
    <property type="nucleotide sequence ID" value="NZ_RKHO01000001.1"/>
</dbReference>
<feature type="domain" description="HTH merR-type" evidence="2">
    <location>
        <begin position="16"/>
        <end position="84"/>
    </location>
</feature>
<dbReference type="Pfam" id="PF13411">
    <property type="entry name" value="MerR_1"/>
    <property type="match status" value="1"/>
</dbReference>
<dbReference type="PROSITE" id="PS50937">
    <property type="entry name" value="HTH_MERR_2"/>
    <property type="match status" value="1"/>
</dbReference>
<dbReference type="InterPro" id="IPR009061">
    <property type="entry name" value="DNA-bd_dom_put_sf"/>
</dbReference>
<dbReference type="Gene3D" id="1.10.1660.10">
    <property type="match status" value="1"/>
</dbReference>
<dbReference type="SUPFAM" id="SSF46955">
    <property type="entry name" value="Putative DNA-binding domain"/>
    <property type="match status" value="1"/>
</dbReference>
<organism evidence="3 4">
    <name type="scientific">Nocardioides aurantiacus</name>
    <dbReference type="NCBI Taxonomy" id="86796"/>
    <lineage>
        <taxon>Bacteria</taxon>
        <taxon>Bacillati</taxon>
        <taxon>Actinomycetota</taxon>
        <taxon>Actinomycetes</taxon>
        <taxon>Propionibacteriales</taxon>
        <taxon>Nocardioidaceae</taxon>
        <taxon>Nocardioides</taxon>
    </lineage>
</organism>
<dbReference type="InterPro" id="IPR000551">
    <property type="entry name" value="MerR-type_HTH_dom"/>
</dbReference>
<dbReference type="SMART" id="SM00422">
    <property type="entry name" value="HTH_MERR"/>
    <property type="match status" value="1"/>
</dbReference>
<name>A0A3N2CZN6_9ACTN</name>
<dbReference type="Proteomes" id="UP000281738">
    <property type="component" value="Unassembled WGS sequence"/>
</dbReference>